<evidence type="ECO:0000313" key="5">
    <source>
        <dbReference type="EMBL" id="WOX05621.1"/>
    </source>
</evidence>
<dbReference type="PANTHER" id="PTHR40447:SF1">
    <property type="entry name" value="ANAEROBIC SULFITE REDUCTASE SUBUNIT A"/>
    <property type="match status" value="1"/>
</dbReference>
<dbReference type="PROSITE" id="PS51379">
    <property type="entry name" value="4FE4S_FER_2"/>
    <property type="match status" value="2"/>
</dbReference>
<reference evidence="5 6" key="1">
    <citation type="submission" date="2023-10" db="EMBL/GenBank/DDBJ databases">
        <title>Description of Microbulbifer bruguierae sp. nov., isolated from the sediments of mangrove plant Bruguiera sexangula and comparative genomic analyses of the genus Microbulbifer.</title>
        <authorList>
            <person name="Long M."/>
        </authorList>
    </citation>
    <scope>NUCLEOTIDE SEQUENCE [LARGE SCALE GENOMIC DNA]</scope>
    <source>
        <strain evidence="5 6">SPO729</strain>
    </source>
</reference>
<accession>A0AAU0N027</accession>
<dbReference type="GO" id="GO:0046872">
    <property type="term" value="F:metal ion binding"/>
    <property type="evidence" value="ECO:0007669"/>
    <property type="project" value="UniProtKB-KW"/>
</dbReference>
<name>A0AAU0N027_9GAMM</name>
<dbReference type="PANTHER" id="PTHR40447">
    <property type="entry name" value="ANAEROBIC SULFITE REDUCTASE SUBUNIT A"/>
    <property type="match status" value="1"/>
</dbReference>
<evidence type="ECO:0000256" key="1">
    <source>
        <dbReference type="ARBA" id="ARBA00022723"/>
    </source>
</evidence>
<organism evidence="5 6">
    <name type="scientific">Microbulbifer pacificus</name>
    <dbReference type="NCBI Taxonomy" id="407164"/>
    <lineage>
        <taxon>Bacteria</taxon>
        <taxon>Pseudomonadati</taxon>
        <taxon>Pseudomonadota</taxon>
        <taxon>Gammaproteobacteria</taxon>
        <taxon>Cellvibrionales</taxon>
        <taxon>Microbulbiferaceae</taxon>
        <taxon>Microbulbifer</taxon>
    </lineage>
</organism>
<dbReference type="Proteomes" id="UP001302477">
    <property type="component" value="Chromosome"/>
</dbReference>
<dbReference type="EMBL" id="CP137555">
    <property type="protein sequence ID" value="WOX05621.1"/>
    <property type="molecule type" value="Genomic_DNA"/>
</dbReference>
<evidence type="ECO:0000259" key="4">
    <source>
        <dbReference type="PROSITE" id="PS51379"/>
    </source>
</evidence>
<keyword evidence="1" id="KW-0479">Metal-binding</keyword>
<evidence type="ECO:0000256" key="2">
    <source>
        <dbReference type="ARBA" id="ARBA00023004"/>
    </source>
</evidence>
<dbReference type="SUPFAM" id="SSF46548">
    <property type="entry name" value="alpha-helical ferredoxin"/>
    <property type="match status" value="1"/>
</dbReference>
<evidence type="ECO:0000313" key="6">
    <source>
        <dbReference type="Proteomes" id="UP001302477"/>
    </source>
</evidence>
<dbReference type="PROSITE" id="PS00198">
    <property type="entry name" value="4FE4S_FER_1"/>
    <property type="match status" value="2"/>
</dbReference>
<keyword evidence="6" id="KW-1185">Reference proteome</keyword>
<dbReference type="Gene3D" id="1.10.1060.10">
    <property type="entry name" value="Alpha-helical ferredoxin"/>
    <property type="match status" value="1"/>
</dbReference>
<proteinExistence type="predicted"/>
<dbReference type="InterPro" id="IPR009051">
    <property type="entry name" value="Helical_ferredxn"/>
</dbReference>
<dbReference type="InterPro" id="IPR017896">
    <property type="entry name" value="4Fe4S_Fe-S-bd"/>
</dbReference>
<dbReference type="KEGG" id="mpaf:R5R33_00310"/>
<feature type="domain" description="4Fe-4S ferredoxin-type" evidence="4">
    <location>
        <begin position="254"/>
        <end position="286"/>
    </location>
</feature>
<evidence type="ECO:0000256" key="3">
    <source>
        <dbReference type="ARBA" id="ARBA00023014"/>
    </source>
</evidence>
<dbReference type="GO" id="GO:0051536">
    <property type="term" value="F:iron-sulfur cluster binding"/>
    <property type="evidence" value="ECO:0007669"/>
    <property type="project" value="UniProtKB-KW"/>
</dbReference>
<dbReference type="InterPro" id="IPR017900">
    <property type="entry name" value="4Fe4S_Fe_S_CS"/>
</dbReference>
<dbReference type="Pfam" id="PF17179">
    <property type="entry name" value="Fer4_22"/>
    <property type="match status" value="1"/>
</dbReference>
<gene>
    <name evidence="5" type="ORF">R5R33_00310</name>
</gene>
<feature type="domain" description="4Fe-4S ferredoxin-type" evidence="4">
    <location>
        <begin position="335"/>
        <end position="363"/>
    </location>
</feature>
<protein>
    <submittedName>
        <fullName evidence="5">4Fe-4S dicluster domain-containing protein</fullName>
    </submittedName>
</protein>
<dbReference type="RefSeq" id="WP_318954091.1">
    <property type="nucleotide sequence ID" value="NZ_CP137555.1"/>
</dbReference>
<keyword evidence="3" id="KW-0411">Iron-sulfur</keyword>
<dbReference type="AlphaFoldDB" id="A0AAU0N027"/>
<sequence length="373" mass="42036">MGKFLLQADDLDVLIQVIGAEGHRLVGPVLRDGAIVYDEIHSACDLPRGWTDEQEKGQYRIKRRDDGAYFGYAAGPHSWKKFLQLPRRQVWQAERDTSGIRITAIEEPVPSLAFIGVRSCELHAIAIQDRVFLSDRYPNDSYARRRKPLLVIAVNCTAAASTCFCTSMNTGPEVTLPTDLTMTEVIDGETHFFVIAAGSKRGERILQQLPVQPAETQHIEQAQRGIQAAEVQMQQGPRHFDSSDIKDLLYRNYESPEWEEVANRCLSCANCTMACPTCFCSTVEDTTDLSGDNAARWERWDSCFTGDFSYITGGAVRPDTRSRYRQWMTHKLATWHDQFGTSGCVGCGRCIAWCPVGIDLTEELQRIREMEKP</sequence>
<keyword evidence="2" id="KW-0408">Iron</keyword>